<dbReference type="GO" id="GO:0003677">
    <property type="term" value="F:DNA binding"/>
    <property type="evidence" value="ECO:0007669"/>
    <property type="project" value="UniProtKB-UniRule"/>
</dbReference>
<dbReference type="OrthoDB" id="9784724at2"/>
<evidence type="ECO:0000313" key="9">
    <source>
        <dbReference type="EMBL" id="MPR28814.1"/>
    </source>
</evidence>
<feature type="domain" description="Tyr recombinase" evidence="7">
    <location>
        <begin position="229"/>
        <end position="377"/>
    </location>
</feature>
<dbReference type="Gene3D" id="1.10.443.10">
    <property type="entry name" value="Intergrase catalytic core"/>
    <property type="match status" value="1"/>
</dbReference>
<sequence length="377" mass="42356">MAFTMARPWKDKKTGKLHLRQRTPSDMGRLRGTFVSLPLGSQIKTVKIGEMVQMSLHTRDASEAKRLHAAADVALRRFWEAHRTGAEISDNFSPESNMGRLPKRTLVAQIDSSMPGGDLLTTDALLERWLDYHADKKAKNTLKRYKASLRSLSAFAGERDVRSLTGDDLHAWAEDRRDRDGVSPRAVNKNDLVAASSMFKWAMDRNGGRVMSTNPATGVRLDEPKIGIKRERTFRPDEIGAILRASLGVERHPRDPSISNAARWCPWLAAYSGARIGELCHLRGSDIWLEEGIPVMHLWKTKTGIPRKVPIHAHLIEQGFLPFARSCGSRPLFYDEARHLSSDTEIYEIRRHPVLRRLKREPAGEPPPDPAGDSCAP</sequence>
<dbReference type="InterPro" id="IPR050090">
    <property type="entry name" value="Tyrosine_recombinase_XerCD"/>
</dbReference>
<comment type="similarity">
    <text evidence="1">Belongs to the 'phage' integrase family.</text>
</comment>
<dbReference type="GO" id="GO:0006310">
    <property type="term" value="P:DNA recombination"/>
    <property type="evidence" value="ECO:0007669"/>
    <property type="project" value="UniProtKB-KW"/>
</dbReference>
<gene>
    <name evidence="9" type="ORF">FS320_27685</name>
</gene>
<dbReference type="PROSITE" id="PS51900">
    <property type="entry name" value="CB"/>
    <property type="match status" value="1"/>
</dbReference>
<evidence type="ECO:0008006" key="11">
    <source>
        <dbReference type="Google" id="ProtNLM"/>
    </source>
</evidence>
<dbReference type="Proteomes" id="UP000403266">
    <property type="component" value="Unassembled WGS sequence"/>
</dbReference>
<dbReference type="Pfam" id="PF02899">
    <property type="entry name" value="Phage_int_SAM_1"/>
    <property type="match status" value="1"/>
</dbReference>
<dbReference type="GO" id="GO:0015074">
    <property type="term" value="P:DNA integration"/>
    <property type="evidence" value="ECO:0007669"/>
    <property type="project" value="UniProtKB-KW"/>
</dbReference>
<evidence type="ECO:0000256" key="4">
    <source>
        <dbReference type="ARBA" id="ARBA00023172"/>
    </source>
</evidence>
<accession>A0A5N7MRT0</accession>
<evidence type="ECO:0000256" key="3">
    <source>
        <dbReference type="ARBA" id="ARBA00023125"/>
    </source>
</evidence>
<dbReference type="Gene3D" id="1.10.150.130">
    <property type="match status" value="1"/>
</dbReference>
<keyword evidence="2" id="KW-0229">DNA integration</keyword>
<evidence type="ECO:0000256" key="6">
    <source>
        <dbReference type="SAM" id="MobiDB-lite"/>
    </source>
</evidence>
<dbReference type="SUPFAM" id="SSF56349">
    <property type="entry name" value="DNA breaking-rejoining enzymes"/>
    <property type="match status" value="1"/>
</dbReference>
<protein>
    <recommendedName>
        <fullName evidence="11">Tyrosine-type recombinase/integrase</fullName>
    </recommendedName>
</protein>
<dbReference type="RefSeq" id="WP_152715393.1">
    <property type="nucleotide sequence ID" value="NZ_VOSK01000174.1"/>
</dbReference>
<dbReference type="InterPro" id="IPR011010">
    <property type="entry name" value="DNA_brk_join_enz"/>
</dbReference>
<dbReference type="InterPro" id="IPR013762">
    <property type="entry name" value="Integrase-like_cat_sf"/>
</dbReference>
<name>A0A5N7MRT0_9HYPH</name>
<keyword evidence="4" id="KW-0233">DNA recombination</keyword>
<evidence type="ECO:0000256" key="2">
    <source>
        <dbReference type="ARBA" id="ARBA00022908"/>
    </source>
</evidence>
<evidence type="ECO:0000259" key="7">
    <source>
        <dbReference type="PROSITE" id="PS51898"/>
    </source>
</evidence>
<evidence type="ECO:0000259" key="8">
    <source>
        <dbReference type="PROSITE" id="PS51900"/>
    </source>
</evidence>
<dbReference type="PANTHER" id="PTHR30349:SF41">
    <property type="entry name" value="INTEGRASE_RECOMBINASE PROTEIN MJ0367-RELATED"/>
    <property type="match status" value="1"/>
</dbReference>
<comment type="caution">
    <text evidence="9">The sequence shown here is derived from an EMBL/GenBank/DDBJ whole genome shotgun (WGS) entry which is preliminary data.</text>
</comment>
<evidence type="ECO:0000256" key="5">
    <source>
        <dbReference type="PROSITE-ProRule" id="PRU01248"/>
    </source>
</evidence>
<dbReference type="InterPro" id="IPR002104">
    <property type="entry name" value="Integrase_catalytic"/>
</dbReference>
<feature type="region of interest" description="Disordered" evidence="6">
    <location>
        <begin position="357"/>
        <end position="377"/>
    </location>
</feature>
<keyword evidence="3 5" id="KW-0238">DNA-binding</keyword>
<evidence type="ECO:0000313" key="10">
    <source>
        <dbReference type="Proteomes" id="UP000403266"/>
    </source>
</evidence>
<reference evidence="9 10" key="1">
    <citation type="journal article" date="2019" name="Syst. Appl. Microbiol.">
        <title>Microvirga tunisiensis sp. nov., a root nodule symbiotic bacterium isolated from Lupinus micranthus and L. luteus grown in Northern Tunisia.</title>
        <authorList>
            <person name="Msaddak A."/>
            <person name="Rejili M."/>
            <person name="Duran D."/>
            <person name="Mars M."/>
            <person name="Palacios J.M."/>
            <person name="Ruiz-Argueso T."/>
            <person name="Rey L."/>
            <person name="Imperial J."/>
        </authorList>
    </citation>
    <scope>NUCLEOTIDE SEQUENCE [LARGE SCALE GENOMIC DNA]</scope>
    <source>
        <strain evidence="9 10">Lmie10</strain>
    </source>
</reference>
<organism evidence="9 10">
    <name type="scientific">Microvirga tunisiensis</name>
    <dbReference type="NCBI Taxonomy" id="2108360"/>
    <lineage>
        <taxon>Bacteria</taxon>
        <taxon>Pseudomonadati</taxon>
        <taxon>Pseudomonadota</taxon>
        <taxon>Alphaproteobacteria</taxon>
        <taxon>Hyphomicrobiales</taxon>
        <taxon>Methylobacteriaceae</taxon>
        <taxon>Microvirga</taxon>
    </lineage>
</organism>
<dbReference type="AlphaFoldDB" id="A0A5N7MRT0"/>
<dbReference type="PROSITE" id="PS51898">
    <property type="entry name" value="TYR_RECOMBINASE"/>
    <property type="match status" value="1"/>
</dbReference>
<dbReference type="EMBL" id="VOSK01000174">
    <property type="protein sequence ID" value="MPR28814.1"/>
    <property type="molecule type" value="Genomic_DNA"/>
</dbReference>
<feature type="domain" description="Core-binding (CB)" evidence="8">
    <location>
        <begin position="120"/>
        <end position="203"/>
    </location>
</feature>
<dbReference type="InterPro" id="IPR004107">
    <property type="entry name" value="Integrase_SAM-like_N"/>
</dbReference>
<dbReference type="InterPro" id="IPR044068">
    <property type="entry name" value="CB"/>
</dbReference>
<proteinExistence type="inferred from homology"/>
<dbReference type="PANTHER" id="PTHR30349">
    <property type="entry name" value="PHAGE INTEGRASE-RELATED"/>
    <property type="match status" value="1"/>
</dbReference>
<dbReference type="InterPro" id="IPR010998">
    <property type="entry name" value="Integrase_recombinase_N"/>
</dbReference>
<keyword evidence="10" id="KW-1185">Reference proteome</keyword>
<evidence type="ECO:0000256" key="1">
    <source>
        <dbReference type="ARBA" id="ARBA00008857"/>
    </source>
</evidence>